<feature type="binding site" evidence="7">
    <location>
        <position position="327"/>
    </location>
    <ligand>
        <name>Fe(3+)</name>
        <dbReference type="ChEBI" id="CHEBI:29034"/>
    </ligand>
</feature>
<name>A0ABQ0E1N6_9PORP</name>
<evidence type="ECO:0000259" key="8">
    <source>
        <dbReference type="Pfam" id="PF01979"/>
    </source>
</evidence>
<dbReference type="SUPFAM" id="SSF51338">
    <property type="entry name" value="Composite domain of metallo-dependent hydrolases"/>
    <property type="match status" value="1"/>
</dbReference>
<feature type="binding site" evidence="7">
    <location>
        <position position="331"/>
    </location>
    <ligand>
        <name>N-formimidoyl-L-glutamate</name>
        <dbReference type="ChEBI" id="CHEBI:58928"/>
    </ligand>
</feature>
<comment type="pathway">
    <text evidence="7">Amino-acid degradation; L-histidine degradation into L-glutamate; N-formimidoyl-L-glutamate from L-histidine: step 3/3.</text>
</comment>
<evidence type="ECO:0000313" key="9">
    <source>
        <dbReference type="EMBL" id="GAB1251603.1"/>
    </source>
</evidence>
<dbReference type="InterPro" id="IPR011059">
    <property type="entry name" value="Metal-dep_hydrolase_composite"/>
</dbReference>
<comment type="subcellular location">
    <subcellularLocation>
        <location evidence="7">Cytoplasm</location>
    </subcellularLocation>
</comment>
<dbReference type="Gene3D" id="2.30.40.10">
    <property type="entry name" value="Urease, subunit C, domain 1"/>
    <property type="match status" value="1"/>
</dbReference>
<comment type="function">
    <text evidence="7">Catalyzes the hydrolytic cleavage of the carbon-nitrogen bond in imidazolone-5-propanoate to yield N-formimidoyl-L-glutamate. It is the third step in the universal histidine degradation pathway.</text>
</comment>
<evidence type="ECO:0000313" key="10">
    <source>
        <dbReference type="Proteomes" id="UP001628220"/>
    </source>
</evidence>
<comment type="cofactor">
    <cofactor evidence="7">
        <name>Zn(2+)</name>
        <dbReference type="ChEBI" id="CHEBI:29105"/>
    </cofactor>
    <cofactor evidence="7">
        <name>Fe(3+)</name>
        <dbReference type="ChEBI" id="CHEBI:29034"/>
    </cofactor>
    <text evidence="7">Binds 1 zinc or iron ion per subunit.</text>
</comment>
<accession>A0ABQ0E1N6</accession>
<organism evidence="9 10">
    <name type="scientific">Porphyromonas miyakawae</name>
    <dbReference type="NCBI Taxonomy" id="3137470"/>
    <lineage>
        <taxon>Bacteria</taxon>
        <taxon>Pseudomonadati</taxon>
        <taxon>Bacteroidota</taxon>
        <taxon>Bacteroidia</taxon>
        <taxon>Bacteroidales</taxon>
        <taxon>Porphyromonadaceae</taxon>
        <taxon>Porphyromonas</taxon>
    </lineage>
</organism>
<evidence type="ECO:0000256" key="2">
    <source>
        <dbReference type="ARBA" id="ARBA00022723"/>
    </source>
</evidence>
<dbReference type="EC" id="3.5.2.7" evidence="1 7"/>
<feature type="binding site" evidence="7">
    <location>
        <position position="92"/>
    </location>
    <ligand>
        <name>4-imidazolone-5-propanoate</name>
        <dbReference type="ChEBI" id="CHEBI:77893"/>
    </ligand>
</feature>
<feature type="binding site" evidence="7">
    <location>
        <position position="85"/>
    </location>
    <ligand>
        <name>Zn(2+)</name>
        <dbReference type="ChEBI" id="CHEBI:29105"/>
    </ligand>
</feature>
<evidence type="ECO:0000256" key="6">
    <source>
        <dbReference type="ARBA" id="ARBA00023004"/>
    </source>
</evidence>
<feature type="binding site" evidence="7">
    <location>
        <position position="253"/>
    </location>
    <ligand>
        <name>Zn(2+)</name>
        <dbReference type="ChEBI" id="CHEBI:29105"/>
    </ligand>
</feature>
<dbReference type="PANTHER" id="PTHR42752">
    <property type="entry name" value="IMIDAZOLONEPROPIONASE"/>
    <property type="match status" value="1"/>
</dbReference>
<protein>
    <recommendedName>
        <fullName evidence="1 7">Imidazolonepropionase</fullName>
        <ecNumber evidence="1 7">3.5.2.7</ecNumber>
    </recommendedName>
    <alternativeName>
        <fullName evidence="7">Imidazolone-5-propionate hydrolase</fullName>
    </alternativeName>
</protein>
<evidence type="ECO:0000256" key="3">
    <source>
        <dbReference type="ARBA" id="ARBA00022801"/>
    </source>
</evidence>
<feature type="binding site" evidence="7">
    <location>
        <position position="327"/>
    </location>
    <ligand>
        <name>Zn(2+)</name>
        <dbReference type="ChEBI" id="CHEBI:29105"/>
    </ligand>
</feature>
<keyword evidence="5 7" id="KW-0862">Zinc</keyword>
<feature type="binding site" evidence="7">
    <location>
        <position position="188"/>
    </location>
    <ligand>
        <name>4-imidazolone-5-propanoate</name>
        <dbReference type="ChEBI" id="CHEBI:77893"/>
    </ligand>
</feature>
<evidence type="ECO:0000256" key="7">
    <source>
        <dbReference type="HAMAP-Rule" id="MF_00372"/>
    </source>
</evidence>
<feature type="binding site" evidence="7">
    <location>
        <position position="83"/>
    </location>
    <ligand>
        <name>Fe(3+)</name>
        <dbReference type="ChEBI" id="CHEBI:29034"/>
    </ligand>
</feature>
<feature type="binding site" evidence="7">
    <location>
        <position position="155"/>
    </location>
    <ligand>
        <name>4-imidazolone-5-propanoate</name>
        <dbReference type="ChEBI" id="CHEBI:77893"/>
    </ligand>
</feature>
<evidence type="ECO:0000256" key="1">
    <source>
        <dbReference type="ARBA" id="ARBA00012864"/>
    </source>
</evidence>
<feature type="binding site" evidence="7">
    <location>
        <position position="85"/>
    </location>
    <ligand>
        <name>Fe(3+)</name>
        <dbReference type="ChEBI" id="CHEBI:29034"/>
    </ligand>
</feature>
<dbReference type="SUPFAM" id="SSF51556">
    <property type="entry name" value="Metallo-dependent hydrolases"/>
    <property type="match status" value="1"/>
</dbReference>
<keyword evidence="6 7" id="KW-0408">Iron</keyword>
<keyword evidence="7" id="KW-0963">Cytoplasm</keyword>
<dbReference type="HAMAP" id="MF_00372">
    <property type="entry name" value="HutI"/>
    <property type="match status" value="1"/>
</dbReference>
<gene>
    <name evidence="7 9" type="primary">hutI</name>
    <name evidence="9" type="ORF">Tsumi_07070</name>
</gene>
<feature type="binding site" evidence="7">
    <location>
        <position position="83"/>
    </location>
    <ligand>
        <name>Zn(2+)</name>
        <dbReference type="ChEBI" id="CHEBI:29105"/>
    </ligand>
</feature>
<keyword evidence="10" id="KW-1185">Reference proteome</keyword>
<dbReference type="CDD" id="cd01296">
    <property type="entry name" value="Imidazolone-5PH"/>
    <property type="match status" value="1"/>
</dbReference>
<dbReference type="PANTHER" id="PTHR42752:SF1">
    <property type="entry name" value="IMIDAZOLONEPROPIONASE-RELATED"/>
    <property type="match status" value="1"/>
</dbReference>
<comment type="similarity">
    <text evidence="7">Belongs to the metallo-dependent hydrolases superfamily. HutI family.</text>
</comment>
<feature type="binding site" evidence="7">
    <location>
        <position position="256"/>
    </location>
    <ligand>
        <name>4-imidazolone-5-propanoate</name>
        <dbReference type="ChEBI" id="CHEBI:77893"/>
    </ligand>
</feature>
<comment type="caution">
    <text evidence="9">The sequence shown here is derived from an EMBL/GenBank/DDBJ whole genome shotgun (WGS) entry which is preliminary data.</text>
</comment>
<dbReference type="InterPro" id="IPR006680">
    <property type="entry name" value="Amidohydro-rel"/>
</dbReference>
<proteinExistence type="inferred from homology"/>
<dbReference type="InterPro" id="IPR005920">
    <property type="entry name" value="HutI"/>
</dbReference>
<feature type="binding site" evidence="7">
    <location>
        <position position="253"/>
    </location>
    <ligand>
        <name>Fe(3+)</name>
        <dbReference type="ChEBI" id="CHEBI:29034"/>
    </ligand>
</feature>
<feature type="domain" description="Amidohydrolase-related" evidence="8">
    <location>
        <begin position="75"/>
        <end position="412"/>
    </location>
</feature>
<feature type="binding site" evidence="7">
    <location>
        <position position="332"/>
    </location>
    <ligand>
        <name>4-imidazolone-5-propanoate</name>
        <dbReference type="ChEBI" id="CHEBI:77893"/>
    </ligand>
</feature>
<dbReference type="NCBIfam" id="TIGR01224">
    <property type="entry name" value="hutI"/>
    <property type="match status" value="1"/>
</dbReference>
<sequence>MTPKANLCIKNIGQLATPVGSSARKGKEAMGALKVIEGAAVIVENGIITFVGKESELPSALPQGCKVLDAGGNALLPGFVDSHTHLVFGGYREDEFQWRLAGDSYMSIMERGGGIAKTMQLTRSTSEDSLTESALAHLKAMLSMGVTTVEAKSGYGMQTETELKQLRVTRRLQEIQPVALFSTFMGAHDIPPEYKGRNMAYIEYIIEDMLPRVKEEGLAEACDIFTEKGVFNHEETIRLLTAAKEMGFALKMHADEIVPFGGAELAASLGCLSADHLLRISDKGIHDLAEGNTVATLLPLTAFSLKAEYAPARKMIDSGCAVALASDLNPGSCFSASTPLLMALATIYMGMTIEETLTALTLNGAAALHRADRIGSIEVGKEGDFALLRMPNYKFLSYHFGMNLVDATIKGGVVYRNEIEQE</sequence>
<dbReference type="EMBL" id="BAAFSF010000001">
    <property type="protein sequence ID" value="GAB1251603.1"/>
    <property type="molecule type" value="Genomic_DNA"/>
</dbReference>
<keyword evidence="4 7" id="KW-0369">Histidine metabolism</keyword>
<evidence type="ECO:0000256" key="4">
    <source>
        <dbReference type="ARBA" id="ARBA00022808"/>
    </source>
</evidence>
<keyword evidence="2 7" id="KW-0479">Metal-binding</keyword>
<feature type="binding site" evidence="7">
    <location>
        <position position="155"/>
    </location>
    <ligand>
        <name>N-formimidoyl-L-glutamate</name>
        <dbReference type="ChEBI" id="CHEBI:58928"/>
    </ligand>
</feature>
<keyword evidence="3 7" id="KW-0378">Hydrolase</keyword>
<dbReference type="Gene3D" id="3.20.20.140">
    <property type="entry name" value="Metal-dependent hydrolases"/>
    <property type="match status" value="1"/>
</dbReference>
<comment type="catalytic activity">
    <reaction evidence="7">
        <text>4-imidazolone-5-propanoate + H2O = N-formimidoyl-L-glutamate</text>
        <dbReference type="Rhea" id="RHEA:23660"/>
        <dbReference type="ChEBI" id="CHEBI:15377"/>
        <dbReference type="ChEBI" id="CHEBI:58928"/>
        <dbReference type="ChEBI" id="CHEBI:77893"/>
        <dbReference type="EC" id="3.5.2.7"/>
    </reaction>
</comment>
<dbReference type="Pfam" id="PF01979">
    <property type="entry name" value="Amidohydro_1"/>
    <property type="match status" value="1"/>
</dbReference>
<dbReference type="Proteomes" id="UP001628220">
    <property type="component" value="Unassembled WGS sequence"/>
</dbReference>
<feature type="binding site" evidence="7">
    <location>
        <position position="329"/>
    </location>
    <ligand>
        <name>N-formimidoyl-L-glutamate</name>
        <dbReference type="ChEBI" id="CHEBI:58928"/>
    </ligand>
</feature>
<dbReference type="InterPro" id="IPR032466">
    <property type="entry name" value="Metal_Hydrolase"/>
</dbReference>
<evidence type="ECO:0000256" key="5">
    <source>
        <dbReference type="ARBA" id="ARBA00022833"/>
    </source>
</evidence>
<reference evidence="9 10" key="1">
    <citation type="journal article" date="2025" name="Int. J. Syst. Evol. Microbiol.">
        <title>Desulfovibrio falkowii sp. nov., Porphyromonas miyakawae sp. nov., Mediterraneibacter flintii sp. nov. and Owariibacterium komagatae gen. nov., sp. nov., isolated from human faeces.</title>
        <authorList>
            <person name="Hamaguchi T."/>
            <person name="Ohara M."/>
            <person name="Hisatomi A."/>
            <person name="Sekiguchi K."/>
            <person name="Takeda J.I."/>
            <person name="Ueyama J."/>
            <person name="Ito M."/>
            <person name="Nishiwaki H."/>
            <person name="Ogi T."/>
            <person name="Hirayama M."/>
            <person name="Ohkuma M."/>
            <person name="Sakamoto M."/>
            <person name="Ohno K."/>
        </authorList>
    </citation>
    <scope>NUCLEOTIDE SEQUENCE [LARGE SCALE GENOMIC DNA]</scope>
    <source>
        <strain evidence="9 10">13CB11C</strain>
    </source>
</reference>